<dbReference type="PANTHER" id="PTHR32308">
    <property type="entry name" value="LYASE BETA SUBUNIT, PUTATIVE (AFU_ORTHOLOGUE AFUA_4G13030)-RELATED"/>
    <property type="match status" value="1"/>
</dbReference>
<feature type="binding site" evidence="5">
    <location>
        <position position="91"/>
    </location>
    <ligand>
        <name>substrate</name>
    </ligand>
</feature>
<dbReference type="STRING" id="595536.GCA_000178815_01939"/>
<comment type="cofactor">
    <cofactor evidence="1">
        <name>Mg(2+)</name>
        <dbReference type="ChEBI" id="CHEBI:18420"/>
    </cofactor>
</comment>
<feature type="domain" description="HpcH/HpaI aldolase/citrate lyase" evidence="7">
    <location>
        <begin position="48"/>
        <end position="271"/>
    </location>
</feature>
<evidence type="ECO:0000256" key="4">
    <source>
        <dbReference type="ARBA" id="ARBA00022842"/>
    </source>
</evidence>
<reference evidence="9" key="1">
    <citation type="submission" date="2017-10" db="EMBL/GenBank/DDBJ databases">
        <title>Completed PacBio SMRT sequence of Methylosinus trichosporium OB3b reveals presence of a third large plasmid.</title>
        <authorList>
            <person name="Charles T.C."/>
            <person name="Lynch M.D.J."/>
            <person name="Heil J.R."/>
            <person name="Cheng J."/>
        </authorList>
    </citation>
    <scope>NUCLEOTIDE SEQUENCE [LARGE SCALE GENOMIC DNA]</scope>
    <source>
        <strain evidence="9">OB3b</strain>
    </source>
</reference>
<dbReference type="InterPro" id="IPR005000">
    <property type="entry name" value="Aldolase/citrate-lyase_domain"/>
</dbReference>
<evidence type="ECO:0000259" key="7">
    <source>
        <dbReference type="Pfam" id="PF03328"/>
    </source>
</evidence>
<dbReference type="EMBL" id="CP023737">
    <property type="protein sequence ID" value="ATQ69251.1"/>
    <property type="molecule type" value="Genomic_DNA"/>
</dbReference>
<keyword evidence="9" id="KW-1185">Reference proteome</keyword>
<evidence type="ECO:0000256" key="2">
    <source>
        <dbReference type="ARBA" id="ARBA00005568"/>
    </source>
</evidence>
<evidence type="ECO:0000256" key="6">
    <source>
        <dbReference type="PIRSR" id="PIRSR015582-2"/>
    </source>
</evidence>
<dbReference type="PIRSF" id="PIRSF015582">
    <property type="entry name" value="Cit_lyase_B"/>
    <property type="match status" value="1"/>
</dbReference>
<evidence type="ECO:0000313" key="8">
    <source>
        <dbReference type="EMBL" id="ATQ69251.1"/>
    </source>
</evidence>
<evidence type="ECO:0000256" key="3">
    <source>
        <dbReference type="ARBA" id="ARBA00022723"/>
    </source>
</evidence>
<dbReference type="Pfam" id="PF03328">
    <property type="entry name" value="HpcH_HpaI"/>
    <property type="match status" value="1"/>
</dbReference>
<accession>A0A2D2D2L0</accession>
<dbReference type="RefSeq" id="WP_003611653.1">
    <property type="nucleotide sequence ID" value="NZ_ADVE02000001.1"/>
</dbReference>
<sequence>MKLPNQFYRPLAIGAPAPMREPPVKVERMIHFVPPHLEKLRAKVPELAKQVDVVLGNLEDAIPSDAKEAARKGFIEMAKATDFGSTGLWTRINALNSPWILDDLMEIVAAVGNKLDVVMLPKVEGPWDIHYLDQLLAQLEARNGVTKPILIHAILETAEGVKNVDAIAAASPRMHGVSLGPADLAASRAMKTTRVGGGHPDYRVIADAVPGEAARATFQQDLWHYTIAKMVDACASAGIKAFYGPFGDFSDPAACESQFRNAFLLGCAGAWSLHPTQIAIAKKVFSPDPAEVAFARRVLEAMPDGAGAVMIDGRMQDDATWKQCKVVVDLARQVAANDPDYAAVYGF</sequence>
<feature type="binding site" evidence="5">
    <location>
        <position position="156"/>
    </location>
    <ligand>
        <name>substrate</name>
    </ligand>
</feature>
<keyword evidence="3 6" id="KW-0479">Metal-binding</keyword>
<organism evidence="8 9">
    <name type="scientific">Methylosinus trichosporium (strain ATCC 35070 / NCIMB 11131 / UNIQEM 75 / OB3b)</name>
    <dbReference type="NCBI Taxonomy" id="595536"/>
    <lineage>
        <taxon>Bacteria</taxon>
        <taxon>Pseudomonadati</taxon>
        <taxon>Pseudomonadota</taxon>
        <taxon>Alphaproteobacteria</taxon>
        <taxon>Hyphomicrobiales</taxon>
        <taxon>Methylocystaceae</taxon>
        <taxon>Methylosinus</taxon>
    </lineage>
</organism>
<dbReference type="Gene3D" id="3.20.20.60">
    <property type="entry name" value="Phosphoenolpyruvate-binding domains"/>
    <property type="match status" value="1"/>
</dbReference>
<dbReference type="InterPro" id="IPR011206">
    <property type="entry name" value="Citrate_lyase_beta/mcl1/mcl2"/>
</dbReference>
<evidence type="ECO:0000256" key="1">
    <source>
        <dbReference type="ARBA" id="ARBA00001946"/>
    </source>
</evidence>
<comment type="similarity">
    <text evidence="2">Belongs to the HpcH/HpaI aldolase family.</text>
</comment>
<dbReference type="PANTHER" id="PTHR32308:SF10">
    <property type="entry name" value="CITRATE LYASE SUBUNIT BETA"/>
    <property type="match status" value="1"/>
</dbReference>
<dbReference type="GO" id="GO:0016829">
    <property type="term" value="F:lyase activity"/>
    <property type="evidence" value="ECO:0007669"/>
    <property type="project" value="UniProtKB-KW"/>
</dbReference>
<dbReference type="InterPro" id="IPR015813">
    <property type="entry name" value="Pyrv/PenolPyrv_kinase-like_dom"/>
</dbReference>
<keyword evidence="8" id="KW-0456">Lyase</keyword>
<dbReference type="KEGG" id="mtw:CQW49_16215"/>
<evidence type="ECO:0000256" key="5">
    <source>
        <dbReference type="PIRSR" id="PIRSR015582-1"/>
    </source>
</evidence>
<gene>
    <name evidence="8" type="ORF">CQW49_16215</name>
</gene>
<dbReference type="GO" id="GO:0000287">
    <property type="term" value="F:magnesium ion binding"/>
    <property type="evidence" value="ECO:0007669"/>
    <property type="project" value="TreeGrafter"/>
</dbReference>
<dbReference type="AlphaFoldDB" id="A0A2D2D2L0"/>
<keyword evidence="4 6" id="KW-0460">Magnesium</keyword>
<name>A0A2D2D2L0_METT3</name>
<feature type="binding site" evidence="6">
    <location>
        <position position="156"/>
    </location>
    <ligand>
        <name>Mg(2+)</name>
        <dbReference type="ChEBI" id="CHEBI:18420"/>
    </ligand>
</feature>
<dbReference type="InterPro" id="IPR040442">
    <property type="entry name" value="Pyrv_kinase-like_dom_sf"/>
</dbReference>
<feature type="binding site" evidence="6">
    <location>
        <position position="183"/>
    </location>
    <ligand>
        <name>Mg(2+)</name>
        <dbReference type="ChEBI" id="CHEBI:18420"/>
    </ligand>
</feature>
<dbReference type="GO" id="GO:0006107">
    <property type="term" value="P:oxaloacetate metabolic process"/>
    <property type="evidence" value="ECO:0007669"/>
    <property type="project" value="TreeGrafter"/>
</dbReference>
<evidence type="ECO:0000313" key="9">
    <source>
        <dbReference type="Proteomes" id="UP000230709"/>
    </source>
</evidence>
<dbReference type="SUPFAM" id="SSF51621">
    <property type="entry name" value="Phosphoenolpyruvate/pyruvate domain"/>
    <property type="match status" value="1"/>
</dbReference>
<dbReference type="Proteomes" id="UP000230709">
    <property type="component" value="Chromosome"/>
</dbReference>
<protein>
    <submittedName>
        <fullName evidence="8">CoA ester lyase</fullName>
    </submittedName>
</protein>
<proteinExistence type="inferred from homology"/>